<dbReference type="Proteomes" id="UP000234857">
    <property type="component" value="Unassembled WGS sequence"/>
</dbReference>
<feature type="transmembrane region" description="Helical" evidence="7">
    <location>
        <begin position="105"/>
        <end position="129"/>
    </location>
</feature>
<evidence type="ECO:0000256" key="7">
    <source>
        <dbReference type="SAM" id="Phobius"/>
    </source>
</evidence>
<dbReference type="GO" id="GO:0005886">
    <property type="term" value="C:plasma membrane"/>
    <property type="evidence" value="ECO:0007669"/>
    <property type="project" value="UniProtKB-SubCell"/>
</dbReference>
<accession>A0A2N5ZBS8</accession>
<evidence type="ECO:0000256" key="5">
    <source>
        <dbReference type="ARBA" id="ARBA00023136"/>
    </source>
</evidence>
<dbReference type="InterPro" id="IPR002898">
    <property type="entry name" value="MotA_ExbB_proton_chnl"/>
</dbReference>
<keyword evidence="6" id="KW-0653">Protein transport</keyword>
<evidence type="ECO:0000259" key="8">
    <source>
        <dbReference type="Pfam" id="PF01618"/>
    </source>
</evidence>
<name>A0A2N5ZBS8_MUIH1</name>
<dbReference type="AlphaFoldDB" id="A0A2N5ZBS8"/>
<dbReference type="InterPro" id="IPR050790">
    <property type="entry name" value="ExbB/TolQ_transport"/>
</dbReference>
<evidence type="ECO:0000256" key="3">
    <source>
        <dbReference type="ARBA" id="ARBA00022692"/>
    </source>
</evidence>
<evidence type="ECO:0000313" key="9">
    <source>
        <dbReference type="EMBL" id="PLX16117.1"/>
    </source>
</evidence>
<evidence type="ECO:0000256" key="4">
    <source>
        <dbReference type="ARBA" id="ARBA00022989"/>
    </source>
</evidence>
<feature type="transmembrane region" description="Helical" evidence="7">
    <location>
        <begin position="6"/>
        <end position="26"/>
    </location>
</feature>
<reference evidence="9 10" key="1">
    <citation type="submission" date="2017-11" db="EMBL/GenBank/DDBJ databases">
        <title>Genome-resolved metagenomics identifies genetic mobility, metabolic interactions, and unexpected diversity in perchlorate-reducing communities.</title>
        <authorList>
            <person name="Barnum T.P."/>
            <person name="Figueroa I.A."/>
            <person name="Carlstrom C.I."/>
            <person name="Lucas L.N."/>
            <person name="Engelbrektson A.L."/>
            <person name="Coates J.D."/>
        </authorList>
    </citation>
    <scope>NUCLEOTIDE SEQUENCE [LARGE SCALE GENOMIC DNA]</scope>
    <source>
        <strain evidence="9">BM706</strain>
    </source>
</reference>
<keyword evidence="6" id="KW-0813">Transport</keyword>
<proteinExistence type="inferred from homology"/>
<keyword evidence="5 7" id="KW-0472">Membrane</keyword>
<gene>
    <name evidence="9" type="ORF">C0601_10865</name>
</gene>
<keyword evidence="4 7" id="KW-1133">Transmembrane helix</keyword>
<evidence type="ECO:0000256" key="1">
    <source>
        <dbReference type="ARBA" id="ARBA00004651"/>
    </source>
</evidence>
<dbReference type="PANTHER" id="PTHR30625">
    <property type="entry name" value="PROTEIN TOLQ"/>
    <property type="match status" value="1"/>
</dbReference>
<keyword evidence="2" id="KW-1003">Cell membrane</keyword>
<dbReference type="EMBL" id="PKTG01000122">
    <property type="protein sequence ID" value="PLX16117.1"/>
    <property type="molecule type" value="Genomic_DNA"/>
</dbReference>
<sequence>MELLAKGGFFMFPLVVCSVLALAIFVERLLYLKRTRIDSESLMTRIREVIEAGKVELAIHTCKRADTPLSRILLAGIKNFNKDSETIKASIEQASLEELPDLEKFVPALGTIAQIAPLIGFLGTVTGMIKSFNVVASQGLGNDPKALAGGIAEALITTATGLIVAIPAFVLYNYLTNTIDKFLLEIERRSMEVVSILDKE</sequence>
<dbReference type="PANTHER" id="PTHR30625:SF11">
    <property type="entry name" value="MOTA_TOLQ_EXBB PROTON CHANNEL DOMAIN-CONTAINING PROTEIN"/>
    <property type="match status" value="1"/>
</dbReference>
<evidence type="ECO:0000313" key="10">
    <source>
        <dbReference type="Proteomes" id="UP000234857"/>
    </source>
</evidence>
<protein>
    <submittedName>
        <fullName evidence="9">MotA/TolQ/ExbB proton channel family protein</fullName>
    </submittedName>
</protein>
<organism evidence="9 10">
    <name type="scientific">Muiribacterium halophilum</name>
    <dbReference type="NCBI Taxonomy" id="2053465"/>
    <lineage>
        <taxon>Bacteria</taxon>
        <taxon>Candidatus Muiribacteriota</taxon>
        <taxon>Candidatus Muiribacteriia</taxon>
        <taxon>Candidatus Muiribacteriales</taxon>
        <taxon>Candidatus Muiribacteriaceae</taxon>
        <taxon>Candidatus Muiribacterium</taxon>
    </lineage>
</organism>
<comment type="caution">
    <text evidence="9">The sequence shown here is derived from an EMBL/GenBank/DDBJ whole genome shotgun (WGS) entry which is preliminary data.</text>
</comment>
<evidence type="ECO:0000256" key="2">
    <source>
        <dbReference type="ARBA" id="ARBA00022475"/>
    </source>
</evidence>
<dbReference type="GO" id="GO:0017038">
    <property type="term" value="P:protein import"/>
    <property type="evidence" value="ECO:0007669"/>
    <property type="project" value="TreeGrafter"/>
</dbReference>
<dbReference type="Pfam" id="PF01618">
    <property type="entry name" value="MotA_ExbB"/>
    <property type="match status" value="1"/>
</dbReference>
<evidence type="ECO:0000256" key="6">
    <source>
        <dbReference type="RuleBase" id="RU004057"/>
    </source>
</evidence>
<feature type="domain" description="MotA/TolQ/ExbB proton channel" evidence="8">
    <location>
        <begin position="65"/>
        <end position="187"/>
    </location>
</feature>
<keyword evidence="3 7" id="KW-0812">Transmembrane</keyword>
<comment type="subcellular location">
    <subcellularLocation>
        <location evidence="1">Cell membrane</location>
        <topology evidence="1">Multi-pass membrane protein</topology>
    </subcellularLocation>
    <subcellularLocation>
        <location evidence="6">Membrane</location>
        <topology evidence="6">Multi-pass membrane protein</topology>
    </subcellularLocation>
</comment>
<feature type="transmembrane region" description="Helical" evidence="7">
    <location>
        <begin position="149"/>
        <end position="175"/>
    </location>
</feature>
<comment type="similarity">
    <text evidence="6">Belongs to the exbB/tolQ family.</text>
</comment>